<dbReference type="RefSeq" id="WP_109675464.1">
    <property type="nucleotide sequence ID" value="NZ_CP086615.1"/>
</dbReference>
<protein>
    <submittedName>
        <fullName evidence="1">Uncharacterized protein</fullName>
    </submittedName>
</protein>
<dbReference type="Proteomes" id="UP000245474">
    <property type="component" value="Unassembled WGS sequence"/>
</dbReference>
<reference evidence="1 2" key="1">
    <citation type="submission" date="2018-05" db="EMBL/GenBank/DDBJ databases">
        <title>Spiribacter halobius sp. nov., a moderately halophilic bacterium isolated from marine solar saltern.</title>
        <authorList>
            <person name="Zheng W.-S."/>
            <person name="Lu D.-C."/>
            <person name="Du Z.-J."/>
        </authorList>
    </citation>
    <scope>NUCLEOTIDE SEQUENCE [LARGE SCALE GENOMIC DNA]</scope>
    <source>
        <strain evidence="1 2">E85</strain>
    </source>
</reference>
<evidence type="ECO:0000313" key="1">
    <source>
        <dbReference type="EMBL" id="PWG65409.1"/>
    </source>
</evidence>
<keyword evidence="2" id="KW-1185">Reference proteome</keyword>
<evidence type="ECO:0000313" key="2">
    <source>
        <dbReference type="Proteomes" id="UP000245474"/>
    </source>
</evidence>
<dbReference type="AlphaFoldDB" id="A0A2U2N8Y4"/>
<proteinExistence type="predicted"/>
<organism evidence="1 2">
    <name type="scientific">Sediminicurvatus halobius</name>
    <dbReference type="NCBI Taxonomy" id="2182432"/>
    <lineage>
        <taxon>Bacteria</taxon>
        <taxon>Pseudomonadati</taxon>
        <taxon>Pseudomonadota</taxon>
        <taxon>Gammaproteobacteria</taxon>
        <taxon>Chromatiales</taxon>
        <taxon>Ectothiorhodospiraceae</taxon>
        <taxon>Sediminicurvatus</taxon>
    </lineage>
</organism>
<dbReference type="OrthoDB" id="7064118at2"/>
<name>A0A2U2N8Y4_9GAMM</name>
<dbReference type="EMBL" id="QFFI01000002">
    <property type="protein sequence ID" value="PWG65409.1"/>
    <property type="molecule type" value="Genomic_DNA"/>
</dbReference>
<accession>A0A2U2N8Y4</accession>
<sequence length="219" mass="23276">MGELYAVLTGDLVRSGGRSAAALGAAQAALQGAAERLERAPWGEGAAPAGPLEIFRGDAWQLVLGGPRWALRSALCLRASLLASGHGDTRIAIGIDRIGRLDSERPSRSTGPAFERSGRALDTMPRRFRMTLDVDPARFPDARWQALAAHLCDAVVRRWRGRQAEAIRLALLYPDDTHAALAQRLRPAVSQQAVSKALAGAGWAALAELLAMLEAGAAE</sequence>
<comment type="caution">
    <text evidence="1">The sequence shown here is derived from an EMBL/GenBank/DDBJ whole genome shotgun (WGS) entry which is preliminary data.</text>
</comment>
<gene>
    <name evidence="1" type="ORF">DEM34_01305</name>
</gene>